<evidence type="ECO:0000313" key="2">
    <source>
        <dbReference type="EMBL" id="EOY19945.1"/>
    </source>
</evidence>
<organism evidence="2 3">
    <name type="scientific">Theobroma cacao</name>
    <name type="common">Cacao</name>
    <name type="synonym">Cocoa</name>
    <dbReference type="NCBI Taxonomy" id="3641"/>
    <lineage>
        <taxon>Eukaryota</taxon>
        <taxon>Viridiplantae</taxon>
        <taxon>Streptophyta</taxon>
        <taxon>Embryophyta</taxon>
        <taxon>Tracheophyta</taxon>
        <taxon>Spermatophyta</taxon>
        <taxon>Magnoliopsida</taxon>
        <taxon>eudicotyledons</taxon>
        <taxon>Gunneridae</taxon>
        <taxon>Pentapetalae</taxon>
        <taxon>rosids</taxon>
        <taxon>malvids</taxon>
        <taxon>Malvales</taxon>
        <taxon>Malvaceae</taxon>
        <taxon>Byttnerioideae</taxon>
        <taxon>Theobroma</taxon>
    </lineage>
</organism>
<evidence type="ECO:0000256" key="1">
    <source>
        <dbReference type="SAM" id="Coils"/>
    </source>
</evidence>
<evidence type="ECO:0000313" key="3">
    <source>
        <dbReference type="Proteomes" id="UP000026915"/>
    </source>
</evidence>
<dbReference type="InParanoid" id="A0A061FRI6"/>
<dbReference type="Gramene" id="EOY19945">
    <property type="protein sequence ID" value="EOY19945"/>
    <property type="gene ID" value="TCM_045345"/>
</dbReference>
<protein>
    <submittedName>
        <fullName evidence="2">Uncharacterized protein</fullName>
    </submittedName>
</protein>
<dbReference type="EMBL" id="CM001888">
    <property type="protein sequence ID" value="EOY19945.1"/>
    <property type="molecule type" value="Genomic_DNA"/>
</dbReference>
<proteinExistence type="predicted"/>
<name>A0A061FRI6_THECC</name>
<sequence length="446" mass="51591">MATQDRDIHQTLGQLNQTLSMIDQNLDQVSQDSSTKVLNGLAEAAAKLKANQEDLKEVFYELLTPFYQPGEGNNHNLDLSQLQDEVLKVIETKGEDELVGLVEGLEGLKKRGDELNERVIELMRDYDIVPKCSGIEESYKENKPMDLESLAFTKEDGKEKSQGLKRKLEIGDFSFYVVATQLYGFPWDAAMEIKTSLGHKGLVNSNRVFLEDEDQTVFDEDSDLDDDGELQEKDEGELKWVRVKKLKQVFEELKKKIDLNVSQKASDSVAEFDPVTVNLRIRFLKVIRNWIFHIESVFIDLMTEIYHVFSVNEAQETIFQDLKSKLKHMMEIYLGMVPISVYKIIYMMENPEELKRRGLVIRMAKLFRVQEKILYKKMNLKRRMDQAHKIIMRLRSMLVTAGDLSYSGLIKEVESGSYEKLLSESEKELRDIQRNLDVVLSKLKIK</sequence>
<gene>
    <name evidence="2" type="ORF">TCM_045345</name>
</gene>
<dbReference type="AlphaFoldDB" id="A0A061FRI6"/>
<keyword evidence="1" id="KW-0175">Coiled coil</keyword>
<dbReference type="Proteomes" id="UP000026915">
    <property type="component" value="Chromosome 10"/>
</dbReference>
<feature type="coiled-coil region" evidence="1">
    <location>
        <begin position="415"/>
        <end position="442"/>
    </location>
</feature>
<keyword evidence="3" id="KW-1185">Reference proteome</keyword>
<dbReference type="HOGENOM" id="CLU_614529_0_0_1"/>
<accession>A0A061FRI6</accession>
<reference evidence="2 3" key="1">
    <citation type="journal article" date="2013" name="Genome Biol.">
        <title>The genome sequence of the most widely cultivated cacao type and its use to identify candidate genes regulating pod color.</title>
        <authorList>
            <person name="Motamayor J.C."/>
            <person name="Mockaitis K."/>
            <person name="Schmutz J."/>
            <person name="Haiminen N."/>
            <person name="Iii D.L."/>
            <person name="Cornejo O."/>
            <person name="Findley S.D."/>
            <person name="Zheng P."/>
            <person name="Utro F."/>
            <person name="Royaert S."/>
            <person name="Saski C."/>
            <person name="Jenkins J."/>
            <person name="Podicheti R."/>
            <person name="Zhao M."/>
            <person name="Scheffler B.E."/>
            <person name="Stack J.C."/>
            <person name="Feltus F.A."/>
            <person name="Mustiga G.M."/>
            <person name="Amores F."/>
            <person name="Phillips W."/>
            <person name="Marelli J.P."/>
            <person name="May G.D."/>
            <person name="Shapiro H."/>
            <person name="Ma J."/>
            <person name="Bustamante C.D."/>
            <person name="Schnell R.J."/>
            <person name="Main D."/>
            <person name="Gilbert D."/>
            <person name="Parida L."/>
            <person name="Kuhn D.N."/>
        </authorList>
    </citation>
    <scope>NUCLEOTIDE SEQUENCE [LARGE SCALE GENOMIC DNA]</scope>
    <source>
        <strain evidence="3">cv. Matina 1-6</strain>
    </source>
</reference>